<evidence type="ECO:0000313" key="8">
    <source>
        <dbReference type="Ensembl" id="ENSATEP00000049009.1"/>
    </source>
</evidence>
<dbReference type="OrthoDB" id="536948at2759"/>
<dbReference type="PRINTS" id="PR00258">
    <property type="entry name" value="SPERACTRCPTR"/>
</dbReference>
<dbReference type="Gene3D" id="3.40.50.410">
    <property type="entry name" value="von Willebrand factor, type A domain"/>
    <property type="match status" value="2"/>
</dbReference>
<dbReference type="InterPro" id="IPR036465">
    <property type="entry name" value="vWFA_dom_sf"/>
</dbReference>
<protein>
    <submittedName>
        <fullName evidence="8">Uncharacterized protein</fullName>
    </submittedName>
</protein>
<evidence type="ECO:0000256" key="6">
    <source>
        <dbReference type="ARBA" id="ARBA00023180"/>
    </source>
</evidence>
<dbReference type="GeneTree" id="ENSGT00940000155619"/>
<dbReference type="Ensembl" id="ENSATET00000062096.2">
    <property type="protein sequence ID" value="ENSATEP00000049009.1"/>
    <property type="gene ID" value="ENSATEG00000013555.3"/>
</dbReference>
<dbReference type="Gene3D" id="3.10.250.10">
    <property type="entry name" value="SRCR-like domain"/>
    <property type="match status" value="2"/>
</dbReference>
<dbReference type="Pfam" id="PF00530">
    <property type="entry name" value="SRCR"/>
    <property type="match status" value="2"/>
</dbReference>
<dbReference type="InterPro" id="IPR002035">
    <property type="entry name" value="VWF_A"/>
</dbReference>
<organism evidence="8 9">
    <name type="scientific">Anabas testudineus</name>
    <name type="common">Climbing perch</name>
    <name type="synonym">Anthias testudineus</name>
    <dbReference type="NCBI Taxonomy" id="64144"/>
    <lineage>
        <taxon>Eukaryota</taxon>
        <taxon>Metazoa</taxon>
        <taxon>Chordata</taxon>
        <taxon>Craniata</taxon>
        <taxon>Vertebrata</taxon>
        <taxon>Euteleostomi</taxon>
        <taxon>Actinopterygii</taxon>
        <taxon>Neopterygii</taxon>
        <taxon>Teleostei</taxon>
        <taxon>Neoteleostei</taxon>
        <taxon>Acanthomorphata</taxon>
        <taxon>Anabantaria</taxon>
        <taxon>Anabantiformes</taxon>
        <taxon>Anabantoidei</taxon>
        <taxon>Anabantidae</taxon>
        <taxon>Anabas</taxon>
    </lineage>
</organism>
<evidence type="ECO:0000256" key="1">
    <source>
        <dbReference type="ARBA" id="ARBA00004613"/>
    </source>
</evidence>
<evidence type="ECO:0000256" key="5">
    <source>
        <dbReference type="ARBA" id="ARBA00023157"/>
    </source>
</evidence>
<reference evidence="8" key="2">
    <citation type="submission" date="2025-08" db="UniProtKB">
        <authorList>
            <consortium name="Ensembl"/>
        </authorList>
    </citation>
    <scope>IDENTIFICATION</scope>
</reference>
<gene>
    <name evidence="8" type="primary">DDX4</name>
</gene>
<dbReference type="InterPro" id="IPR001190">
    <property type="entry name" value="SRCR"/>
</dbReference>
<keyword evidence="9" id="KW-1185">Reference proteome</keyword>
<evidence type="ECO:0000313" key="9">
    <source>
        <dbReference type="Proteomes" id="UP000265040"/>
    </source>
</evidence>
<dbReference type="PRINTS" id="PR00453">
    <property type="entry name" value="VWFADOMAIN"/>
</dbReference>
<dbReference type="GO" id="GO:0005615">
    <property type="term" value="C:extracellular space"/>
    <property type="evidence" value="ECO:0007669"/>
    <property type="project" value="TreeGrafter"/>
</dbReference>
<comment type="caution">
    <text evidence="7">Lacks conserved residue(s) required for the propagation of feature annotation.</text>
</comment>
<dbReference type="AlphaFoldDB" id="A0A7N6FBG3"/>
<keyword evidence="2" id="KW-0964">Secreted</keyword>
<reference evidence="8" key="1">
    <citation type="submission" date="2021-04" db="EMBL/GenBank/DDBJ databases">
        <authorList>
            <consortium name="Wellcome Sanger Institute Data Sharing"/>
        </authorList>
    </citation>
    <scope>NUCLEOTIDE SEQUENCE [LARGE SCALE GENOMIC DNA]</scope>
</reference>
<feature type="disulfide bond" evidence="7">
    <location>
        <begin position="580"/>
        <end position="590"/>
    </location>
</feature>
<dbReference type="FunFam" id="3.40.50.410:FF:000004">
    <property type="entry name" value="collagen alpha-6(VI) chain"/>
    <property type="match status" value="2"/>
</dbReference>
<evidence type="ECO:0000256" key="3">
    <source>
        <dbReference type="ARBA" id="ARBA00022729"/>
    </source>
</evidence>
<dbReference type="PROSITE" id="PS50234">
    <property type="entry name" value="VWFA"/>
    <property type="match status" value="2"/>
</dbReference>
<dbReference type="PANTHER" id="PTHR24020:SF17">
    <property type="entry name" value="COLLAGEN ALPHA-1(XII) CHAIN"/>
    <property type="match status" value="1"/>
</dbReference>
<dbReference type="Pfam" id="PF00092">
    <property type="entry name" value="VWA"/>
    <property type="match status" value="2"/>
</dbReference>
<feature type="disulfide bond" evidence="7">
    <location>
        <begin position="480"/>
        <end position="490"/>
    </location>
</feature>
<sequence>MDHLLVVLVLLWSSGLQAEETHNSIRAQCETTNKADIVVLVDGSGSISQEGFETIQIFIADIVNAFDIGPDRFQIGLTQFSNDPRTEWNLNTHQTKQSLLDAIDKLQKVQGGTFTGRALRHILNNNFKPNVGMRADSKKIAVLITDGEPNDNITLPLQNLKDAGVELYIIGVRDAHNSKLMAIVDQFHAYYVRDFVYLLDIVNNIIVKLCNSAVGLGAQCETKHKVDMVVLVDGSGSIRRDDFETIKFLIIRIVDAFIIGPDRVQIGLTQFGTHPRTEWNLNTHRTKQSLLEAIDKLKQVGGGTYTGRALKHILHKNFKPNVGMRADSHKIAVLITGGEAQDNVTFPLQNQKDNGIEVFIIGVKDAHRSQLMATTDKSHIYYAWDFRFLLYVANNITISICNSATSRDSVRLVNGTSLCSGRLEVKSNQSNQWSSVCEADFDQQDAEVVCRELGCGAPSVLLRGLYGQVEAQMWTRQFQCGGHESALLNCRRSDSTTTCSPGRAVGLTCSEPMRLMGGDSRCAGTLEVKHRGMWRPANHTVWSLKDAQGVCRELGCGFAVSTEKRKNFSARSVWWISPDCFQSGFVMRECVSSGSSLFTLEIICSNPVVFIIRLVVLLLSLLLFITVICFVHKDH</sequence>
<proteinExistence type="predicted"/>
<dbReference type="Proteomes" id="UP000265040">
    <property type="component" value="Chromosome 19"/>
</dbReference>
<dbReference type="PANTHER" id="PTHR24020">
    <property type="entry name" value="COLLAGEN ALPHA"/>
    <property type="match status" value="1"/>
</dbReference>
<dbReference type="GO" id="GO:0016020">
    <property type="term" value="C:membrane"/>
    <property type="evidence" value="ECO:0007669"/>
    <property type="project" value="InterPro"/>
</dbReference>
<keyword evidence="5 7" id="KW-1015">Disulfide bond</keyword>
<keyword evidence="3" id="KW-0732">Signal</keyword>
<reference evidence="8" key="3">
    <citation type="submission" date="2025-09" db="UniProtKB">
        <authorList>
            <consortium name="Ensembl"/>
        </authorList>
    </citation>
    <scope>IDENTIFICATION</scope>
</reference>
<comment type="subcellular location">
    <subcellularLocation>
        <location evidence="1">Secreted</location>
    </subcellularLocation>
</comment>
<evidence type="ECO:0000256" key="2">
    <source>
        <dbReference type="ARBA" id="ARBA00022525"/>
    </source>
</evidence>
<dbReference type="InterPro" id="IPR050525">
    <property type="entry name" value="ECM_Assembly_Org"/>
</dbReference>
<dbReference type="FunFam" id="3.10.250.10:FF:000013">
    <property type="entry name" value="CD163 molecule like 1"/>
    <property type="match status" value="1"/>
</dbReference>
<dbReference type="SUPFAM" id="SSF53300">
    <property type="entry name" value="vWA-like"/>
    <property type="match status" value="2"/>
</dbReference>
<keyword evidence="6" id="KW-0325">Glycoprotein</keyword>
<dbReference type="SUPFAM" id="SSF56487">
    <property type="entry name" value="SRCR-like"/>
    <property type="match status" value="2"/>
</dbReference>
<evidence type="ECO:0000256" key="4">
    <source>
        <dbReference type="ARBA" id="ARBA00022737"/>
    </source>
</evidence>
<evidence type="ECO:0000256" key="7">
    <source>
        <dbReference type="PROSITE-ProRule" id="PRU00196"/>
    </source>
</evidence>
<accession>A0A7N6FBG3</accession>
<dbReference type="GO" id="GO:0035987">
    <property type="term" value="P:endodermal cell differentiation"/>
    <property type="evidence" value="ECO:0007669"/>
    <property type="project" value="TreeGrafter"/>
</dbReference>
<dbReference type="InterPro" id="IPR036772">
    <property type="entry name" value="SRCR-like_dom_sf"/>
</dbReference>
<dbReference type="PROSITE" id="PS50287">
    <property type="entry name" value="SRCR_2"/>
    <property type="match status" value="2"/>
</dbReference>
<dbReference type="SMART" id="SM00327">
    <property type="entry name" value="VWA"/>
    <property type="match status" value="2"/>
</dbReference>
<name>A0A7N6FBG3_ANATE</name>
<keyword evidence="4" id="KW-0677">Repeat</keyword>
<dbReference type="SMART" id="SM00202">
    <property type="entry name" value="SR"/>
    <property type="match status" value="2"/>
</dbReference>